<gene>
    <name evidence="1" type="ORF">ACFSJF_20315</name>
</gene>
<protein>
    <submittedName>
        <fullName evidence="1">Uncharacterized protein</fullName>
    </submittedName>
</protein>
<sequence length="55" mass="6289">MNYMPKIQATTKLIADRVTVSKTTLEDIMNKIENHDGIRLPEIIKIEGNNNFKST</sequence>
<dbReference type="EMBL" id="JBHUHQ010000040">
    <property type="protein sequence ID" value="MFD2046617.1"/>
    <property type="molecule type" value="Genomic_DNA"/>
</dbReference>
<dbReference type="RefSeq" id="WP_377559162.1">
    <property type="nucleotide sequence ID" value="NZ_JBHUHQ010000040.1"/>
</dbReference>
<evidence type="ECO:0000313" key="2">
    <source>
        <dbReference type="Proteomes" id="UP001597383"/>
    </source>
</evidence>
<proteinExistence type="predicted"/>
<evidence type="ECO:0000313" key="1">
    <source>
        <dbReference type="EMBL" id="MFD2046617.1"/>
    </source>
</evidence>
<organism evidence="1 2">
    <name type="scientific">Ornithinibacillus salinisoli</name>
    <dbReference type="NCBI Taxonomy" id="1848459"/>
    <lineage>
        <taxon>Bacteria</taxon>
        <taxon>Bacillati</taxon>
        <taxon>Bacillota</taxon>
        <taxon>Bacilli</taxon>
        <taxon>Bacillales</taxon>
        <taxon>Bacillaceae</taxon>
        <taxon>Ornithinibacillus</taxon>
    </lineage>
</organism>
<comment type="caution">
    <text evidence="1">The sequence shown here is derived from an EMBL/GenBank/DDBJ whole genome shotgun (WGS) entry which is preliminary data.</text>
</comment>
<keyword evidence="2" id="KW-1185">Reference proteome</keyword>
<dbReference type="Proteomes" id="UP001597383">
    <property type="component" value="Unassembled WGS sequence"/>
</dbReference>
<reference evidence="2" key="1">
    <citation type="journal article" date="2019" name="Int. J. Syst. Evol. Microbiol.">
        <title>The Global Catalogue of Microorganisms (GCM) 10K type strain sequencing project: providing services to taxonomists for standard genome sequencing and annotation.</title>
        <authorList>
            <consortium name="The Broad Institute Genomics Platform"/>
            <consortium name="The Broad Institute Genome Sequencing Center for Infectious Disease"/>
            <person name="Wu L."/>
            <person name="Ma J."/>
        </authorList>
    </citation>
    <scope>NUCLEOTIDE SEQUENCE [LARGE SCALE GENOMIC DNA]</scope>
    <source>
        <strain evidence="2">R28</strain>
    </source>
</reference>
<name>A0ABW4W7W7_9BACI</name>
<accession>A0ABW4W7W7</accession>